<evidence type="ECO:0000313" key="5">
    <source>
        <dbReference type="Proteomes" id="UP000000305"/>
    </source>
</evidence>
<evidence type="ECO:0000313" key="4">
    <source>
        <dbReference type="EMBL" id="EFX65276.1"/>
    </source>
</evidence>
<dbReference type="AlphaFoldDB" id="E9HSK2"/>
<accession>E9HSK2</accession>
<reference evidence="4 5" key="1">
    <citation type="journal article" date="2011" name="Science">
        <title>The ecoresponsive genome of Daphnia pulex.</title>
        <authorList>
            <person name="Colbourne J.K."/>
            <person name="Pfrender M.E."/>
            <person name="Gilbert D."/>
            <person name="Thomas W.K."/>
            <person name="Tucker A."/>
            <person name="Oakley T.H."/>
            <person name="Tokishita S."/>
            <person name="Aerts A."/>
            <person name="Arnold G.J."/>
            <person name="Basu M.K."/>
            <person name="Bauer D.J."/>
            <person name="Caceres C.E."/>
            <person name="Carmel L."/>
            <person name="Casola C."/>
            <person name="Choi J.H."/>
            <person name="Detter J.C."/>
            <person name="Dong Q."/>
            <person name="Dusheyko S."/>
            <person name="Eads B.D."/>
            <person name="Frohlich T."/>
            <person name="Geiler-Samerotte K.A."/>
            <person name="Gerlach D."/>
            <person name="Hatcher P."/>
            <person name="Jogdeo S."/>
            <person name="Krijgsveld J."/>
            <person name="Kriventseva E.V."/>
            <person name="Kultz D."/>
            <person name="Laforsch C."/>
            <person name="Lindquist E."/>
            <person name="Lopez J."/>
            <person name="Manak J.R."/>
            <person name="Muller J."/>
            <person name="Pangilinan J."/>
            <person name="Patwardhan R.P."/>
            <person name="Pitluck S."/>
            <person name="Pritham E.J."/>
            <person name="Rechtsteiner A."/>
            <person name="Rho M."/>
            <person name="Rogozin I.B."/>
            <person name="Sakarya O."/>
            <person name="Salamov A."/>
            <person name="Schaack S."/>
            <person name="Shapiro H."/>
            <person name="Shiga Y."/>
            <person name="Skalitzky C."/>
            <person name="Smith Z."/>
            <person name="Souvorov A."/>
            <person name="Sung W."/>
            <person name="Tang Z."/>
            <person name="Tsuchiya D."/>
            <person name="Tu H."/>
            <person name="Vos H."/>
            <person name="Wang M."/>
            <person name="Wolf Y.I."/>
            <person name="Yamagata H."/>
            <person name="Yamada T."/>
            <person name="Ye Y."/>
            <person name="Shaw J.R."/>
            <person name="Andrews J."/>
            <person name="Crease T.J."/>
            <person name="Tang H."/>
            <person name="Lucas S.M."/>
            <person name="Robertson H.M."/>
            <person name="Bork P."/>
            <person name="Koonin E.V."/>
            <person name="Zdobnov E.M."/>
            <person name="Grigoriev I.V."/>
            <person name="Lynch M."/>
            <person name="Boore J.L."/>
        </authorList>
    </citation>
    <scope>NUCLEOTIDE SEQUENCE [LARGE SCALE GENOMIC DNA]</scope>
</reference>
<dbReference type="Gene3D" id="1.10.1520.10">
    <property type="entry name" value="Ribonuclease III domain"/>
    <property type="match status" value="2"/>
</dbReference>
<evidence type="ECO:0000313" key="3">
    <source>
        <dbReference type="EMBL" id="EFX63253.1"/>
    </source>
</evidence>
<organism evidence="4 5">
    <name type="scientific">Daphnia pulex</name>
    <name type="common">Water flea</name>
    <dbReference type="NCBI Taxonomy" id="6669"/>
    <lineage>
        <taxon>Eukaryota</taxon>
        <taxon>Metazoa</taxon>
        <taxon>Ecdysozoa</taxon>
        <taxon>Arthropoda</taxon>
        <taxon>Crustacea</taxon>
        <taxon>Branchiopoda</taxon>
        <taxon>Diplostraca</taxon>
        <taxon>Cladocera</taxon>
        <taxon>Anomopoda</taxon>
        <taxon>Daphniidae</taxon>
        <taxon>Daphnia</taxon>
    </lineage>
</organism>
<dbReference type="EMBL" id="GL733137">
    <property type="protein sequence ID" value="EFX63253.1"/>
    <property type="molecule type" value="Genomic_DNA"/>
</dbReference>
<dbReference type="SUPFAM" id="SSF69065">
    <property type="entry name" value="RNase III domain-like"/>
    <property type="match status" value="1"/>
</dbReference>
<dbReference type="OrthoDB" id="2392202at2759"/>
<dbReference type="STRING" id="6669.E9HSK2"/>
<dbReference type="HOGENOM" id="CLU_2040412_0_0_1"/>
<proteinExistence type="predicted"/>
<evidence type="ECO:0000259" key="2">
    <source>
        <dbReference type="PROSITE" id="PS50142"/>
    </source>
</evidence>
<dbReference type="InterPro" id="IPR000999">
    <property type="entry name" value="RNase_III_dom"/>
</dbReference>
<dbReference type="KEGG" id="dpx:DAPPUDRAFT_335709"/>
<keyword evidence="5" id="KW-1185">Reference proteome</keyword>
<dbReference type="GO" id="GO:0006396">
    <property type="term" value="P:RNA processing"/>
    <property type="evidence" value="ECO:0007669"/>
    <property type="project" value="InterPro"/>
</dbReference>
<dbReference type="Proteomes" id="UP000000305">
    <property type="component" value="Unassembled WGS sequence"/>
</dbReference>
<dbReference type="GO" id="GO:0004525">
    <property type="term" value="F:ribonuclease III activity"/>
    <property type="evidence" value="ECO:0007669"/>
    <property type="project" value="InterPro"/>
</dbReference>
<feature type="domain" description="RNase III" evidence="2">
    <location>
        <begin position="20"/>
        <end position="66"/>
    </location>
</feature>
<dbReference type="PANTHER" id="PTHR14950:SF37">
    <property type="entry name" value="ENDORIBONUCLEASE DICER"/>
    <property type="match status" value="1"/>
</dbReference>
<dbReference type="PROSITE" id="PS50142">
    <property type="entry name" value="RNASE_3_2"/>
    <property type="match status" value="1"/>
</dbReference>
<evidence type="ECO:0000256" key="1">
    <source>
        <dbReference type="ARBA" id="ARBA00022801"/>
    </source>
</evidence>
<protein>
    <recommendedName>
        <fullName evidence="2">RNase III domain-containing protein</fullName>
    </recommendedName>
</protein>
<keyword evidence="1" id="KW-0378">Hydrolase</keyword>
<sequence length="121" mass="14115">MYHSILSYLTPFEQTLFKGLDQLEIIINYKFNNQLILLEASTHGTFHNPLCSSYEKLEYLGEIKLEQIDFEPTGIRYEQMSVQIKIPRELEDFFEALAGAVFVDSGCSYETIWRVFSPFQS</sequence>
<dbReference type="InterPro" id="IPR036389">
    <property type="entry name" value="RNase_III_sf"/>
</dbReference>
<gene>
    <name evidence="4" type="ORF">DAPPUDRAFT_333337</name>
    <name evidence="3" type="ORF">DAPPUDRAFT_335709</name>
</gene>
<dbReference type="PANTHER" id="PTHR14950">
    <property type="entry name" value="DICER-RELATED"/>
    <property type="match status" value="1"/>
</dbReference>
<dbReference type="KEGG" id="dpx:DAPPUDRAFT_333337"/>
<dbReference type="EMBL" id="GL732753">
    <property type="protein sequence ID" value="EFX65276.1"/>
    <property type="molecule type" value="Genomic_DNA"/>
</dbReference>
<name>E9HSK2_DAPPU</name>